<proteinExistence type="predicted"/>
<evidence type="ECO:0000256" key="1">
    <source>
        <dbReference type="SAM" id="MobiDB-lite"/>
    </source>
</evidence>
<sequence>MSFGAWRLEALLTFKVSSVEVFREPREKEMEVAVFVVGGGIWMVEECSYPYNDTRDGCAGEAHCHEGRGGDQVAKPEGGCAAAKALASGFGLKKVEASAKRAGPFVAITGTALKIMSTQSALIHLPRTWDYKAGAVFARDIHPSSVPDYMKIALNYASICTDSRQQDSDDGYTSLNALDSLKTHSPVRRSPNTHHLSRRRRHRPHSTSSYEIADGNETSSSNTDDRTVVYGRVPRDLVDGMYRLKVKSTTASANTTTTYAVTAAGGEFMGNKHLVRKYRMKRKDADSLEKERRKSTSSDQEDVDAPSRRKTGTL</sequence>
<evidence type="ECO:0000313" key="2">
    <source>
        <dbReference type="EMBL" id="VDD84153.1"/>
    </source>
</evidence>
<keyword evidence="3" id="KW-1185">Reference proteome</keyword>
<feature type="region of interest" description="Disordered" evidence="1">
    <location>
        <begin position="171"/>
        <end position="230"/>
    </location>
</feature>
<protein>
    <submittedName>
        <fullName evidence="2">Uncharacterized protein</fullName>
    </submittedName>
</protein>
<organism evidence="2 3">
    <name type="scientific">Mesocestoides corti</name>
    <name type="common">Flatworm</name>
    <dbReference type="NCBI Taxonomy" id="53468"/>
    <lineage>
        <taxon>Eukaryota</taxon>
        <taxon>Metazoa</taxon>
        <taxon>Spiralia</taxon>
        <taxon>Lophotrochozoa</taxon>
        <taxon>Platyhelminthes</taxon>
        <taxon>Cestoda</taxon>
        <taxon>Eucestoda</taxon>
        <taxon>Cyclophyllidea</taxon>
        <taxon>Mesocestoididae</taxon>
        <taxon>Mesocestoides</taxon>
    </lineage>
</organism>
<feature type="region of interest" description="Disordered" evidence="1">
    <location>
        <begin position="276"/>
        <end position="314"/>
    </location>
</feature>
<evidence type="ECO:0000313" key="3">
    <source>
        <dbReference type="Proteomes" id="UP000267029"/>
    </source>
</evidence>
<dbReference type="AlphaFoldDB" id="A0A0R3UQK0"/>
<reference evidence="2 3" key="1">
    <citation type="submission" date="2018-10" db="EMBL/GenBank/DDBJ databases">
        <authorList>
            <consortium name="Pathogen Informatics"/>
        </authorList>
    </citation>
    <scope>NUCLEOTIDE SEQUENCE [LARGE SCALE GENOMIC DNA]</scope>
</reference>
<feature type="compositionally biased region" description="Basic residues" evidence="1">
    <location>
        <begin position="185"/>
        <end position="205"/>
    </location>
</feature>
<dbReference type="Proteomes" id="UP000267029">
    <property type="component" value="Unassembled WGS sequence"/>
</dbReference>
<accession>A0A0R3UQK0</accession>
<dbReference type="EMBL" id="UXSR01006031">
    <property type="protein sequence ID" value="VDD84153.1"/>
    <property type="molecule type" value="Genomic_DNA"/>
</dbReference>
<feature type="non-terminal residue" evidence="2">
    <location>
        <position position="314"/>
    </location>
</feature>
<name>A0A0R3UQK0_MESCO</name>
<dbReference type="OrthoDB" id="6272243at2759"/>
<feature type="compositionally biased region" description="Basic and acidic residues" evidence="1">
    <location>
        <begin position="283"/>
        <end position="296"/>
    </location>
</feature>
<gene>
    <name evidence="2" type="ORF">MCOS_LOCUS10156</name>
</gene>